<organism evidence="1 2">
    <name type="scientific">Chengkuizengella axinellae</name>
    <dbReference type="NCBI Taxonomy" id="3064388"/>
    <lineage>
        <taxon>Bacteria</taxon>
        <taxon>Bacillati</taxon>
        <taxon>Bacillota</taxon>
        <taxon>Bacilli</taxon>
        <taxon>Bacillales</taxon>
        <taxon>Paenibacillaceae</taxon>
        <taxon>Chengkuizengella</taxon>
    </lineage>
</organism>
<accession>A0ABT9J3S4</accession>
<dbReference type="EMBL" id="JAVAMP010000013">
    <property type="protein sequence ID" value="MDP5276249.1"/>
    <property type="molecule type" value="Genomic_DNA"/>
</dbReference>
<gene>
    <name evidence="1" type="ORF">Q5Y73_19305</name>
</gene>
<dbReference type="RefSeq" id="WP_305993559.1">
    <property type="nucleotide sequence ID" value="NZ_JAVAMP010000013.1"/>
</dbReference>
<evidence type="ECO:0000313" key="1">
    <source>
        <dbReference type="EMBL" id="MDP5276249.1"/>
    </source>
</evidence>
<evidence type="ECO:0000313" key="2">
    <source>
        <dbReference type="Proteomes" id="UP001231941"/>
    </source>
</evidence>
<dbReference type="Proteomes" id="UP001231941">
    <property type="component" value="Unassembled WGS sequence"/>
</dbReference>
<reference evidence="1 2" key="1">
    <citation type="submission" date="2023-08" db="EMBL/GenBank/DDBJ databases">
        <authorList>
            <person name="Park J.-S."/>
        </authorList>
    </citation>
    <scope>NUCLEOTIDE SEQUENCE [LARGE SCALE GENOMIC DNA]</scope>
    <source>
        <strain evidence="1 2">2205SS18-9</strain>
    </source>
</reference>
<proteinExistence type="predicted"/>
<protein>
    <submittedName>
        <fullName evidence="1">Uncharacterized protein</fullName>
    </submittedName>
</protein>
<keyword evidence="2" id="KW-1185">Reference proteome</keyword>
<comment type="caution">
    <text evidence="1">The sequence shown here is derived from an EMBL/GenBank/DDBJ whole genome shotgun (WGS) entry which is preliminary data.</text>
</comment>
<sequence length="57" mass="6629">MNEVKVPNGNEKIKIELTMKEAIALTGIRFNQQPELLIEAKKKLMHTIEENKKMNIH</sequence>
<name>A0ABT9J3S4_9BACL</name>